<feature type="domain" description="Helicase C-terminal" evidence="17">
    <location>
        <begin position="224"/>
        <end position="374"/>
    </location>
</feature>
<dbReference type="CDD" id="cd17920">
    <property type="entry name" value="DEXHc_RecQ"/>
    <property type="match status" value="1"/>
</dbReference>
<dbReference type="Pfam" id="PF00570">
    <property type="entry name" value="HRDC"/>
    <property type="match status" value="1"/>
</dbReference>
<evidence type="ECO:0000313" key="18">
    <source>
        <dbReference type="EMBL" id="MBM3225072.1"/>
    </source>
</evidence>
<evidence type="ECO:0000256" key="6">
    <source>
        <dbReference type="ARBA" id="ARBA00022801"/>
    </source>
</evidence>
<dbReference type="InterPro" id="IPR011545">
    <property type="entry name" value="DEAD/DEAH_box_helicase_dom"/>
</dbReference>
<evidence type="ECO:0000259" key="17">
    <source>
        <dbReference type="PROSITE" id="PS51194"/>
    </source>
</evidence>
<dbReference type="FunFam" id="3.40.50.300:FF:000296">
    <property type="entry name" value="ATP-dependent DNA helicase RecQ"/>
    <property type="match status" value="1"/>
</dbReference>
<evidence type="ECO:0000256" key="5">
    <source>
        <dbReference type="ARBA" id="ARBA00022741"/>
    </source>
</evidence>
<feature type="non-terminal residue" evidence="18">
    <location>
        <position position="717"/>
    </location>
</feature>
<dbReference type="Pfam" id="PF00271">
    <property type="entry name" value="Helicase_C"/>
    <property type="match status" value="1"/>
</dbReference>
<dbReference type="InterPro" id="IPR044876">
    <property type="entry name" value="HRDC_dom_sf"/>
</dbReference>
<feature type="domain" description="HRDC" evidence="15">
    <location>
        <begin position="663"/>
        <end position="717"/>
    </location>
</feature>
<dbReference type="CDD" id="cd18794">
    <property type="entry name" value="SF2_C_RecQ"/>
    <property type="match status" value="1"/>
</dbReference>
<evidence type="ECO:0000256" key="13">
    <source>
        <dbReference type="ARBA" id="ARBA00044535"/>
    </source>
</evidence>
<keyword evidence="5" id="KW-0547">Nucleotide-binding</keyword>
<comment type="cofactor">
    <cofactor evidence="1">
        <name>Mg(2+)</name>
        <dbReference type="ChEBI" id="CHEBI:18420"/>
    </cofactor>
</comment>
<dbReference type="Gene3D" id="1.10.150.80">
    <property type="entry name" value="HRDC domain"/>
    <property type="match status" value="1"/>
</dbReference>
<dbReference type="SUPFAM" id="SSF52540">
    <property type="entry name" value="P-loop containing nucleoside triphosphate hydrolases"/>
    <property type="match status" value="1"/>
</dbReference>
<keyword evidence="8" id="KW-0067">ATP-binding</keyword>
<dbReference type="GO" id="GO:0009378">
    <property type="term" value="F:four-way junction helicase activity"/>
    <property type="evidence" value="ECO:0007669"/>
    <property type="project" value="TreeGrafter"/>
</dbReference>
<proteinExistence type="inferred from homology"/>
<dbReference type="PANTHER" id="PTHR13710">
    <property type="entry name" value="DNA HELICASE RECQ FAMILY MEMBER"/>
    <property type="match status" value="1"/>
</dbReference>
<sequence length="717" mass="79990">MTPAPTLPDSVQHLLRERFGHQHFRPGQAAIIEAILQGHHVLTVMPTGSGKSLCYQLPALLKDGCTLVISPLIALMKDQVDSLLEQGIAATFVNSSLSAQEQLDRLYACRSGRYKLLYVAPERFRSPRFLQAMAQTRVALFAVDEAHCISQWGHDFRPDYLRLQQAIEHLQHPQVLALTATATVEVQDDIVRQLGCQNMQRFVSGFDRPNLTYRVLNLKGPAAKLPMLGKILDAQTDGSSIIYAATRRAVEEIATFLHERGTEALIYHAGLRDAERQRAQDAFMAGQCRLIIATNAFGMGVDKPDVRCVVHFNLPRSMEAYYQEAGRAGRDGLPAECVLLFSYGDVRIQEFLLEQSYPARDLLQEVYGAMVYVSRERADIALRMLLPLCRRGLSEMHLEACARLLEKAGYIERVSVYDTAEDHATSTPNTLIRLATEAVTPRQLAIDDEALQQRKQHELHKMRRMVGYANAQQCRREKMLAYFGEQWTRHTCGACDNCLDDGAFAPRQPSPKRFPSETEWVIIQKILSCIARMQGRYGRVKVIQVLLGSQASEIVNSPLRRLSTYGILKGTSRSLLDVYLDALIEATCVHIVGDEFPKLDLTSLGQAVMRRQQRVLLALPALAAVTPTSASTRSPATTSTVWTTAPTVPSLTPTVVHAPAAPLSYDEALFERLRTERSNLARAETLPPYCIFNDRSLREMATVCPTTPAGFLQIYGV</sequence>
<dbReference type="PROSITE" id="PS51192">
    <property type="entry name" value="HELICASE_ATP_BIND_1"/>
    <property type="match status" value="1"/>
</dbReference>
<dbReference type="EC" id="5.6.2.4" evidence="12"/>
<comment type="caution">
    <text evidence="18">The sequence shown here is derived from an EMBL/GenBank/DDBJ whole genome shotgun (WGS) entry which is preliminary data.</text>
</comment>
<dbReference type="AlphaFoldDB" id="A0A938B1K9"/>
<dbReference type="Pfam" id="PF16124">
    <property type="entry name" value="RecQ_Zn_bind"/>
    <property type="match status" value="1"/>
</dbReference>
<dbReference type="EMBL" id="VGLS01000473">
    <property type="protein sequence ID" value="MBM3225072.1"/>
    <property type="molecule type" value="Genomic_DNA"/>
</dbReference>
<dbReference type="GO" id="GO:0046872">
    <property type="term" value="F:metal ion binding"/>
    <property type="evidence" value="ECO:0007669"/>
    <property type="project" value="UniProtKB-KW"/>
</dbReference>
<dbReference type="NCBIfam" id="TIGR00614">
    <property type="entry name" value="recQ_fam"/>
    <property type="match status" value="1"/>
</dbReference>
<dbReference type="SMART" id="SM00956">
    <property type="entry name" value="RQC"/>
    <property type="match status" value="1"/>
</dbReference>
<keyword evidence="7 18" id="KW-0347">Helicase</keyword>
<dbReference type="Proteomes" id="UP000712673">
    <property type="component" value="Unassembled WGS sequence"/>
</dbReference>
<dbReference type="InterPro" id="IPR032284">
    <property type="entry name" value="RecQ_Zn-bd"/>
</dbReference>
<dbReference type="Gene3D" id="1.10.10.10">
    <property type="entry name" value="Winged helix-like DNA-binding domain superfamily/Winged helix DNA-binding domain"/>
    <property type="match status" value="1"/>
</dbReference>
<keyword evidence="9" id="KW-0238">DNA-binding</keyword>
<dbReference type="GO" id="GO:0006281">
    <property type="term" value="P:DNA repair"/>
    <property type="evidence" value="ECO:0007669"/>
    <property type="project" value="InterPro"/>
</dbReference>
<dbReference type="SUPFAM" id="SSF47819">
    <property type="entry name" value="HRDC-like"/>
    <property type="match status" value="1"/>
</dbReference>
<dbReference type="InterPro" id="IPR002121">
    <property type="entry name" value="HRDC_dom"/>
</dbReference>
<dbReference type="SUPFAM" id="SSF46785">
    <property type="entry name" value="Winged helix' DNA-binding domain"/>
    <property type="match status" value="1"/>
</dbReference>
<comment type="cofactor">
    <cofactor evidence="2">
        <name>Zn(2+)</name>
        <dbReference type="ChEBI" id="CHEBI:29105"/>
    </cofactor>
</comment>
<dbReference type="InterPro" id="IPR004589">
    <property type="entry name" value="DNA_helicase_ATP-dep_RecQ"/>
</dbReference>
<dbReference type="GO" id="GO:0006310">
    <property type="term" value="P:DNA recombination"/>
    <property type="evidence" value="ECO:0007669"/>
    <property type="project" value="InterPro"/>
</dbReference>
<evidence type="ECO:0000256" key="9">
    <source>
        <dbReference type="ARBA" id="ARBA00023125"/>
    </source>
</evidence>
<evidence type="ECO:0000256" key="1">
    <source>
        <dbReference type="ARBA" id="ARBA00001946"/>
    </source>
</evidence>
<keyword evidence="4" id="KW-0479">Metal-binding</keyword>
<name>A0A938B1K9_UNCTE</name>
<evidence type="ECO:0000256" key="2">
    <source>
        <dbReference type="ARBA" id="ARBA00001947"/>
    </source>
</evidence>
<dbReference type="GO" id="GO:0006260">
    <property type="term" value="P:DNA replication"/>
    <property type="evidence" value="ECO:0007669"/>
    <property type="project" value="InterPro"/>
</dbReference>
<dbReference type="Pfam" id="PF00270">
    <property type="entry name" value="DEAD"/>
    <property type="match status" value="1"/>
</dbReference>
<evidence type="ECO:0000256" key="3">
    <source>
        <dbReference type="ARBA" id="ARBA00005446"/>
    </source>
</evidence>
<dbReference type="GO" id="GO:0043590">
    <property type="term" value="C:bacterial nucleoid"/>
    <property type="evidence" value="ECO:0007669"/>
    <property type="project" value="TreeGrafter"/>
</dbReference>
<dbReference type="InterPro" id="IPR001650">
    <property type="entry name" value="Helicase_C-like"/>
</dbReference>
<dbReference type="PANTHER" id="PTHR13710:SF105">
    <property type="entry name" value="ATP-DEPENDENT DNA HELICASE Q1"/>
    <property type="match status" value="1"/>
</dbReference>
<evidence type="ECO:0000259" key="15">
    <source>
        <dbReference type="PROSITE" id="PS50967"/>
    </source>
</evidence>
<dbReference type="InterPro" id="IPR010997">
    <property type="entry name" value="HRDC-like_sf"/>
</dbReference>
<comment type="similarity">
    <text evidence="3">Belongs to the helicase family. RecQ subfamily.</text>
</comment>
<keyword evidence="10" id="KW-0413">Isomerase</keyword>
<dbReference type="GO" id="GO:0003677">
    <property type="term" value="F:DNA binding"/>
    <property type="evidence" value="ECO:0007669"/>
    <property type="project" value="UniProtKB-KW"/>
</dbReference>
<dbReference type="GO" id="GO:0005524">
    <property type="term" value="F:ATP binding"/>
    <property type="evidence" value="ECO:0007669"/>
    <property type="project" value="UniProtKB-KW"/>
</dbReference>
<dbReference type="GO" id="GO:0005737">
    <property type="term" value="C:cytoplasm"/>
    <property type="evidence" value="ECO:0007669"/>
    <property type="project" value="TreeGrafter"/>
</dbReference>
<dbReference type="InterPro" id="IPR036388">
    <property type="entry name" value="WH-like_DNA-bd_sf"/>
</dbReference>
<evidence type="ECO:0000256" key="11">
    <source>
        <dbReference type="ARBA" id="ARBA00034617"/>
    </source>
</evidence>
<dbReference type="PROSITE" id="PS51194">
    <property type="entry name" value="HELICASE_CTER"/>
    <property type="match status" value="1"/>
</dbReference>
<protein>
    <recommendedName>
        <fullName evidence="13">ATP-dependent DNA helicase RecQ</fullName>
        <ecNumber evidence="12">5.6.2.4</ecNumber>
    </recommendedName>
    <alternativeName>
        <fullName evidence="14">DNA 3'-5' helicase RecQ</fullName>
    </alternativeName>
</protein>
<feature type="domain" description="Helicase ATP-binding" evidence="16">
    <location>
        <begin position="32"/>
        <end position="200"/>
    </location>
</feature>
<keyword evidence="6" id="KW-0378">Hydrolase</keyword>
<evidence type="ECO:0000256" key="14">
    <source>
        <dbReference type="ARBA" id="ARBA00044550"/>
    </source>
</evidence>
<comment type="catalytic activity">
    <reaction evidence="11">
        <text>Couples ATP hydrolysis with the unwinding of duplex DNA by translocating in the 3'-5' direction.</text>
        <dbReference type="EC" id="5.6.2.4"/>
    </reaction>
</comment>
<dbReference type="GO" id="GO:0016787">
    <property type="term" value="F:hydrolase activity"/>
    <property type="evidence" value="ECO:0007669"/>
    <property type="project" value="UniProtKB-KW"/>
</dbReference>
<evidence type="ECO:0000256" key="8">
    <source>
        <dbReference type="ARBA" id="ARBA00022840"/>
    </source>
</evidence>
<dbReference type="GO" id="GO:0030894">
    <property type="term" value="C:replisome"/>
    <property type="evidence" value="ECO:0007669"/>
    <property type="project" value="TreeGrafter"/>
</dbReference>
<dbReference type="InterPro" id="IPR014001">
    <property type="entry name" value="Helicase_ATP-bd"/>
</dbReference>
<dbReference type="InterPro" id="IPR036390">
    <property type="entry name" value="WH_DNA-bd_sf"/>
</dbReference>
<evidence type="ECO:0000256" key="10">
    <source>
        <dbReference type="ARBA" id="ARBA00023235"/>
    </source>
</evidence>
<dbReference type="Pfam" id="PF09382">
    <property type="entry name" value="RQC"/>
    <property type="match status" value="1"/>
</dbReference>
<evidence type="ECO:0000256" key="12">
    <source>
        <dbReference type="ARBA" id="ARBA00034808"/>
    </source>
</evidence>
<evidence type="ECO:0000256" key="4">
    <source>
        <dbReference type="ARBA" id="ARBA00022723"/>
    </source>
</evidence>
<evidence type="ECO:0000313" key="19">
    <source>
        <dbReference type="Proteomes" id="UP000712673"/>
    </source>
</evidence>
<dbReference type="InterPro" id="IPR027417">
    <property type="entry name" value="P-loop_NTPase"/>
</dbReference>
<organism evidence="18 19">
    <name type="scientific">Tectimicrobiota bacterium</name>
    <dbReference type="NCBI Taxonomy" id="2528274"/>
    <lineage>
        <taxon>Bacteria</taxon>
        <taxon>Pseudomonadati</taxon>
        <taxon>Nitrospinota/Tectimicrobiota group</taxon>
        <taxon>Candidatus Tectimicrobiota</taxon>
    </lineage>
</organism>
<evidence type="ECO:0000259" key="16">
    <source>
        <dbReference type="PROSITE" id="PS51192"/>
    </source>
</evidence>
<reference evidence="18" key="1">
    <citation type="submission" date="2019-03" db="EMBL/GenBank/DDBJ databases">
        <title>Lake Tanganyika Metagenome-Assembled Genomes (MAGs).</title>
        <authorList>
            <person name="Tran P."/>
        </authorList>
    </citation>
    <scope>NUCLEOTIDE SEQUENCE</scope>
    <source>
        <strain evidence="18">K_DeepCast_65m_m2_066</strain>
    </source>
</reference>
<dbReference type="PROSITE" id="PS50967">
    <property type="entry name" value="HRDC"/>
    <property type="match status" value="1"/>
</dbReference>
<dbReference type="SMART" id="SM00490">
    <property type="entry name" value="HELICc"/>
    <property type="match status" value="1"/>
</dbReference>
<dbReference type="Gene3D" id="3.40.50.300">
    <property type="entry name" value="P-loop containing nucleotide triphosphate hydrolases"/>
    <property type="match status" value="2"/>
</dbReference>
<dbReference type="SMART" id="SM00487">
    <property type="entry name" value="DEXDc"/>
    <property type="match status" value="1"/>
</dbReference>
<gene>
    <name evidence="18" type="ORF">FJZ47_14900</name>
</gene>
<dbReference type="InterPro" id="IPR018982">
    <property type="entry name" value="RQC_domain"/>
</dbReference>
<accession>A0A938B1K9</accession>
<evidence type="ECO:0000256" key="7">
    <source>
        <dbReference type="ARBA" id="ARBA00022806"/>
    </source>
</evidence>
<dbReference type="GO" id="GO:0043138">
    <property type="term" value="F:3'-5' DNA helicase activity"/>
    <property type="evidence" value="ECO:0007669"/>
    <property type="project" value="UniProtKB-EC"/>
</dbReference>